<feature type="compositionally biased region" description="Low complexity" evidence="8">
    <location>
        <begin position="81"/>
        <end position="93"/>
    </location>
</feature>
<dbReference type="InterPro" id="IPR001248">
    <property type="entry name" value="Pur-cyt_permease"/>
</dbReference>
<organism evidence="10 11">
    <name type="scientific">Purpureocillium takamizusanense</name>
    <dbReference type="NCBI Taxonomy" id="2060973"/>
    <lineage>
        <taxon>Eukaryota</taxon>
        <taxon>Fungi</taxon>
        <taxon>Dikarya</taxon>
        <taxon>Ascomycota</taxon>
        <taxon>Pezizomycotina</taxon>
        <taxon>Sordariomycetes</taxon>
        <taxon>Hypocreomycetidae</taxon>
        <taxon>Hypocreales</taxon>
        <taxon>Ophiocordycipitaceae</taxon>
        <taxon>Purpureocillium</taxon>
    </lineage>
</organism>
<evidence type="ECO:0000256" key="1">
    <source>
        <dbReference type="ARBA" id="ARBA00004141"/>
    </source>
</evidence>
<feature type="transmembrane region" description="Helical" evidence="9">
    <location>
        <begin position="245"/>
        <end position="265"/>
    </location>
</feature>
<feature type="transmembrane region" description="Helical" evidence="9">
    <location>
        <begin position="495"/>
        <end position="516"/>
    </location>
</feature>
<feature type="compositionally biased region" description="Low complexity" evidence="8">
    <location>
        <begin position="27"/>
        <end position="39"/>
    </location>
</feature>
<sequence length="605" mass="65220">MAVPQSTSASASPPPTSHGDDTSGNMNNYSNYTTTNNNDNNHHHHHHHDNTTSLETYDPEKAATLSTSYPSSVPSRHEEATAPSSGTTTTATAIGGGGGAAAGKGSRNGDANKYNDNEVPPPPALAAAVPSRLRALNARIEGLAGFEARGITRVLPEERRPPSLSDDLQVAIMWFSANISLNNLAAGMLGPLLLELGFLDCALLAVFGAFVGSLTTAYMAIWGPQSGNRTMVVLRFFMGYWPSKIPCLLNIVLMVGYATIDGIIGGQVLSAVSGGQMTIIVGIVVVSVVCWVVAVFGMALFHKYERYSWLPQVLALFVLIGVAGPYFDASSQSKATGELLAAQRLSFFNICLYVPNSWAAAASDFYVYYPERTSRRKIFFLTLVGIWTAFCLVYLIAIGLGTGVANLPAWSDANAVSSGALIVAGYEPLKGFGRVCSVIVALGVIANSIPSTYSAALGCQTLGRYGKAVPRWVWSTLLILVEFVLAVAGREHLFLIFQNFLALMGYWVMIMIVIVFEEHMLFRRGKSAFDWSRWEDRDYLPLGWAAFAAFLIGWAGAILGMSQAWYVGPLAQLASTGDVGLWVAVGFTLVTFAPLRLLERRWIGR</sequence>
<dbReference type="RefSeq" id="XP_047845829.1">
    <property type="nucleotide sequence ID" value="XM_047989824.1"/>
</dbReference>
<reference evidence="10" key="1">
    <citation type="submission" date="2021-11" db="EMBL/GenBank/DDBJ databases">
        <title>Purpureocillium_takamizusanense_genome.</title>
        <authorList>
            <person name="Nguyen N.-H."/>
        </authorList>
    </citation>
    <scope>NUCLEOTIDE SEQUENCE</scope>
    <source>
        <strain evidence="10">PT3</strain>
    </source>
</reference>
<evidence type="ECO:0000256" key="7">
    <source>
        <dbReference type="ARBA" id="ARBA00023136"/>
    </source>
</evidence>
<accession>A0A9Q8QLQ8</accession>
<protein>
    <submittedName>
        <fullName evidence="10">Vitamin B6 transporter</fullName>
    </submittedName>
</protein>
<dbReference type="GO" id="GO:0022857">
    <property type="term" value="F:transmembrane transporter activity"/>
    <property type="evidence" value="ECO:0007669"/>
    <property type="project" value="InterPro"/>
</dbReference>
<feature type="transmembrane region" description="Helical" evidence="9">
    <location>
        <begin position="579"/>
        <end position="598"/>
    </location>
</feature>
<feature type="compositionally biased region" description="Polar residues" evidence="8">
    <location>
        <begin position="64"/>
        <end position="74"/>
    </location>
</feature>
<feature type="region of interest" description="Disordered" evidence="8">
    <location>
        <begin position="1"/>
        <end position="125"/>
    </location>
</feature>
<dbReference type="GO" id="GO:0015851">
    <property type="term" value="P:nucleobase transport"/>
    <property type="evidence" value="ECO:0007669"/>
    <property type="project" value="UniProtKB-ARBA"/>
</dbReference>
<keyword evidence="3" id="KW-0813">Transport</keyword>
<feature type="transmembrane region" description="Helical" evidence="9">
    <location>
        <begin position="471"/>
        <end position="489"/>
    </location>
</feature>
<name>A0A9Q8QLQ8_9HYPO</name>
<evidence type="ECO:0000256" key="3">
    <source>
        <dbReference type="ARBA" id="ARBA00022448"/>
    </source>
</evidence>
<feature type="transmembrane region" description="Helical" evidence="9">
    <location>
        <begin position="542"/>
        <end position="567"/>
    </location>
</feature>
<dbReference type="Gene3D" id="1.10.4160.10">
    <property type="entry name" value="Hydantoin permease"/>
    <property type="match status" value="1"/>
</dbReference>
<feature type="transmembrane region" description="Helical" evidence="9">
    <location>
        <begin position="378"/>
        <end position="400"/>
    </location>
</feature>
<evidence type="ECO:0000256" key="6">
    <source>
        <dbReference type="ARBA" id="ARBA00022989"/>
    </source>
</evidence>
<evidence type="ECO:0000313" key="11">
    <source>
        <dbReference type="Proteomes" id="UP000829364"/>
    </source>
</evidence>
<dbReference type="KEGG" id="ptkz:JDV02_008244"/>
<feature type="transmembrane region" description="Helical" evidence="9">
    <location>
        <begin position="431"/>
        <end position="450"/>
    </location>
</feature>
<keyword evidence="7 9" id="KW-0472">Membrane</keyword>
<feature type="transmembrane region" description="Helical" evidence="9">
    <location>
        <begin position="308"/>
        <end position="327"/>
    </location>
</feature>
<dbReference type="FunFam" id="1.10.4160.10:FF:000002">
    <property type="entry name" value="Purine-cytosine permease fcyB"/>
    <property type="match status" value="1"/>
</dbReference>
<dbReference type="PANTHER" id="PTHR31806:SF8">
    <property type="entry name" value="TRANSPORTER, PUTATIVE (AFU_ORTHOLOGUE AFUA_2G03000)-RELATED"/>
    <property type="match status" value="1"/>
</dbReference>
<evidence type="ECO:0000256" key="9">
    <source>
        <dbReference type="SAM" id="Phobius"/>
    </source>
</evidence>
<dbReference type="Proteomes" id="UP000829364">
    <property type="component" value="Chromosome 8"/>
</dbReference>
<keyword evidence="11" id="KW-1185">Reference proteome</keyword>
<dbReference type="Pfam" id="PF02133">
    <property type="entry name" value="Transp_cyt_pur"/>
    <property type="match status" value="1"/>
</dbReference>
<dbReference type="AlphaFoldDB" id="A0A9Q8QLQ8"/>
<evidence type="ECO:0000256" key="4">
    <source>
        <dbReference type="ARBA" id="ARBA00022553"/>
    </source>
</evidence>
<evidence type="ECO:0000256" key="2">
    <source>
        <dbReference type="ARBA" id="ARBA00008974"/>
    </source>
</evidence>
<evidence type="ECO:0000256" key="8">
    <source>
        <dbReference type="SAM" id="MobiDB-lite"/>
    </source>
</evidence>
<dbReference type="GO" id="GO:0000329">
    <property type="term" value="C:fungal-type vacuole membrane"/>
    <property type="evidence" value="ECO:0007669"/>
    <property type="project" value="TreeGrafter"/>
</dbReference>
<keyword evidence="5 9" id="KW-0812">Transmembrane</keyword>
<keyword evidence="4" id="KW-0597">Phosphoprotein</keyword>
<comment type="subcellular location">
    <subcellularLocation>
        <location evidence="1">Membrane</location>
        <topology evidence="1">Multi-pass membrane protein</topology>
    </subcellularLocation>
</comment>
<feature type="transmembrane region" description="Helical" evidence="9">
    <location>
        <begin position="277"/>
        <end position="301"/>
    </location>
</feature>
<feature type="compositionally biased region" description="Low complexity" evidence="8">
    <location>
        <begin position="1"/>
        <end position="11"/>
    </location>
</feature>
<feature type="transmembrane region" description="Helical" evidence="9">
    <location>
        <begin position="202"/>
        <end position="224"/>
    </location>
</feature>
<dbReference type="PANTHER" id="PTHR31806">
    <property type="entry name" value="PURINE-CYTOSINE PERMEASE FCY2-RELATED"/>
    <property type="match status" value="1"/>
</dbReference>
<feature type="transmembrane region" description="Helical" evidence="9">
    <location>
        <begin position="347"/>
        <end position="369"/>
    </location>
</feature>
<comment type="similarity">
    <text evidence="2">Belongs to the purine-cytosine permease (2.A.39) family.</text>
</comment>
<evidence type="ECO:0000256" key="5">
    <source>
        <dbReference type="ARBA" id="ARBA00022692"/>
    </source>
</evidence>
<dbReference type="GO" id="GO:0005886">
    <property type="term" value="C:plasma membrane"/>
    <property type="evidence" value="ECO:0007669"/>
    <property type="project" value="TreeGrafter"/>
</dbReference>
<dbReference type="EMBL" id="CP086361">
    <property type="protein sequence ID" value="UNI22348.1"/>
    <property type="molecule type" value="Genomic_DNA"/>
</dbReference>
<gene>
    <name evidence="10" type="primary">TPN1</name>
    <name evidence="10" type="ORF">JDV02_008244</name>
</gene>
<proteinExistence type="inferred from homology"/>
<dbReference type="OrthoDB" id="2116389at2759"/>
<dbReference type="InterPro" id="IPR026030">
    <property type="entry name" value="Pur-cyt_permease_Fcy2/21/22"/>
</dbReference>
<keyword evidence="6 9" id="KW-1133">Transmembrane helix</keyword>
<evidence type="ECO:0000313" key="10">
    <source>
        <dbReference type="EMBL" id="UNI22348.1"/>
    </source>
</evidence>
<dbReference type="GeneID" id="72070192"/>